<reference evidence="12" key="1">
    <citation type="journal article" date="2020" name="Int. J. Syst. Evol. Microbiol.">
        <title>Aquipluma nitroreducens gen. nov. sp. nov., a novel facultatively anaerobic bacterium isolated from a freshwater lake.</title>
        <authorList>
            <person name="Watanabe M."/>
            <person name="Kojima H."/>
            <person name="Fukui M."/>
        </authorList>
    </citation>
    <scope>NUCLEOTIDE SEQUENCE</scope>
    <source>
        <strain evidence="12">MeG22</strain>
    </source>
</reference>
<comment type="function">
    <text evidence="7">This protein is a positive regulator for the phosphate regulon. Transcription of this operon is positively regulated by PhoB and PhoR when phosphate is limited.</text>
</comment>
<keyword evidence="2 8" id="KW-0597">Phosphoprotein</keyword>
<dbReference type="InterPro" id="IPR001789">
    <property type="entry name" value="Sig_transdc_resp-reg_receiver"/>
</dbReference>
<evidence type="ECO:0000256" key="9">
    <source>
        <dbReference type="PROSITE-ProRule" id="PRU01091"/>
    </source>
</evidence>
<dbReference type="KEGG" id="anf:AQPE_3209"/>
<keyword evidence="5 9" id="KW-0238">DNA-binding</keyword>
<dbReference type="InterPro" id="IPR001867">
    <property type="entry name" value="OmpR/PhoB-type_DNA-bd"/>
</dbReference>
<dbReference type="InterPro" id="IPR016032">
    <property type="entry name" value="Sig_transdc_resp-reg_C-effctor"/>
</dbReference>
<feature type="domain" description="OmpR/PhoB-type" evidence="11">
    <location>
        <begin position="132"/>
        <end position="231"/>
    </location>
</feature>
<dbReference type="GO" id="GO:0000156">
    <property type="term" value="F:phosphorelay response regulator activity"/>
    <property type="evidence" value="ECO:0007669"/>
    <property type="project" value="TreeGrafter"/>
</dbReference>
<evidence type="ECO:0000256" key="8">
    <source>
        <dbReference type="PROSITE-ProRule" id="PRU00169"/>
    </source>
</evidence>
<dbReference type="Pfam" id="PF00072">
    <property type="entry name" value="Response_reg"/>
    <property type="match status" value="1"/>
</dbReference>
<dbReference type="Gene3D" id="1.10.10.10">
    <property type="entry name" value="Winged helix-like DNA-binding domain superfamily/Winged helix DNA-binding domain"/>
    <property type="match status" value="1"/>
</dbReference>
<evidence type="ECO:0000256" key="7">
    <source>
        <dbReference type="ARBA" id="ARBA00024735"/>
    </source>
</evidence>
<evidence type="ECO:0000313" key="13">
    <source>
        <dbReference type="Proteomes" id="UP001193389"/>
    </source>
</evidence>
<evidence type="ECO:0000256" key="4">
    <source>
        <dbReference type="ARBA" id="ARBA00023015"/>
    </source>
</evidence>
<feature type="domain" description="Response regulatory" evidence="10">
    <location>
        <begin position="3"/>
        <end position="117"/>
    </location>
</feature>
<dbReference type="EMBL" id="AP018694">
    <property type="protein sequence ID" value="BBE19036.1"/>
    <property type="molecule type" value="Genomic_DNA"/>
</dbReference>
<evidence type="ECO:0000256" key="2">
    <source>
        <dbReference type="ARBA" id="ARBA00022553"/>
    </source>
</evidence>
<dbReference type="Proteomes" id="UP001193389">
    <property type="component" value="Chromosome"/>
</dbReference>
<protein>
    <recommendedName>
        <fullName evidence="1">Phosphate regulon transcriptional regulatory protein PhoB</fullName>
    </recommendedName>
</protein>
<dbReference type="PANTHER" id="PTHR48111">
    <property type="entry name" value="REGULATOR OF RPOS"/>
    <property type="match status" value="1"/>
</dbReference>
<name>A0A5K7SC59_9BACT</name>
<evidence type="ECO:0000256" key="6">
    <source>
        <dbReference type="ARBA" id="ARBA00023163"/>
    </source>
</evidence>
<dbReference type="FunFam" id="3.40.50.2300:FF:000001">
    <property type="entry name" value="DNA-binding response regulator PhoB"/>
    <property type="match status" value="1"/>
</dbReference>
<dbReference type="InterPro" id="IPR011006">
    <property type="entry name" value="CheY-like_superfamily"/>
</dbReference>
<accession>A0A5K7SC59</accession>
<dbReference type="PROSITE" id="PS50110">
    <property type="entry name" value="RESPONSE_REGULATORY"/>
    <property type="match status" value="1"/>
</dbReference>
<dbReference type="SMART" id="SM00448">
    <property type="entry name" value="REC"/>
    <property type="match status" value="1"/>
</dbReference>
<dbReference type="InterPro" id="IPR036388">
    <property type="entry name" value="WH-like_DNA-bd_sf"/>
</dbReference>
<sequence length="232" mass="26869">MDRALIIEDDQDISNLISIHLTDMEFEVDKAYDGKEGLLKALNNPYKIIILDIRLPGMDGFEVCKKLRLEKIQTPILIVTSKSEEIDKIIGLEFGADDYITKPFSIRELMARVKAILRRSEIARQAVQSDENREIRSDGLYINVTLRMVEVYGKRIELSPKEFDLLVLFASNPGRTYTRVHLLEQVWGYQFEGYEHTVNSHINRLRSKIESSLNAPEFILTTWGVGYKFREK</sequence>
<evidence type="ECO:0000256" key="3">
    <source>
        <dbReference type="ARBA" id="ARBA00023012"/>
    </source>
</evidence>
<dbReference type="PROSITE" id="PS51755">
    <property type="entry name" value="OMPR_PHOB"/>
    <property type="match status" value="1"/>
</dbReference>
<proteinExistence type="predicted"/>
<dbReference type="Pfam" id="PF00486">
    <property type="entry name" value="Trans_reg_C"/>
    <property type="match status" value="1"/>
</dbReference>
<keyword evidence="3" id="KW-0902">Two-component regulatory system</keyword>
<dbReference type="AlphaFoldDB" id="A0A5K7SC59"/>
<evidence type="ECO:0000313" key="12">
    <source>
        <dbReference type="EMBL" id="BBE19036.1"/>
    </source>
</evidence>
<dbReference type="InterPro" id="IPR039420">
    <property type="entry name" value="WalR-like"/>
</dbReference>
<dbReference type="RefSeq" id="WP_318347311.1">
    <property type="nucleotide sequence ID" value="NZ_AP018694.1"/>
</dbReference>
<keyword evidence="13" id="KW-1185">Reference proteome</keyword>
<dbReference type="GO" id="GO:0006355">
    <property type="term" value="P:regulation of DNA-templated transcription"/>
    <property type="evidence" value="ECO:0007669"/>
    <property type="project" value="InterPro"/>
</dbReference>
<evidence type="ECO:0000259" key="10">
    <source>
        <dbReference type="PROSITE" id="PS50110"/>
    </source>
</evidence>
<dbReference type="GO" id="GO:0000976">
    <property type="term" value="F:transcription cis-regulatory region binding"/>
    <property type="evidence" value="ECO:0007669"/>
    <property type="project" value="TreeGrafter"/>
</dbReference>
<feature type="modified residue" description="4-aspartylphosphate" evidence="8">
    <location>
        <position position="52"/>
    </location>
</feature>
<dbReference type="SUPFAM" id="SSF46894">
    <property type="entry name" value="C-terminal effector domain of the bipartite response regulators"/>
    <property type="match status" value="1"/>
</dbReference>
<dbReference type="FunFam" id="1.10.10.10:FF:000018">
    <property type="entry name" value="DNA-binding response regulator ResD"/>
    <property type="match status" value="1"/>
</dbReference>
<dbReference type="CDD" id="cd00383">
    <property type="entry name" value="trans_reg_C"/>
    <property type="match status" value="1"/>
</dbReference>
<evidence type="ECO:0000256" key="1">
    <source>
        <dbReference type="ARBA" id="ARBA00013332"/>
    </source>
</evidence>
<dbReference type="PANTHER" id="PTHR48111:SF1">
    <property type="entry name" value="TWO-COMPONENT RESPONSE REGULATOR ORR33"/>
    <property type="match status" value="1"/>
</dbReference>
<keyword evidence="4" id="KW-0805">Transcription regulation</keyword>
<evidence type="ECO:0000259" key="11">
    <source>
        <dbReference type="PROSITE" id="PS51755"/>
    </source>
</evidence>
<dbReference type="GO" id="GO:0032993">
    <property type="term" value="C:protein-DNA complex"/>
    <property type="evidence" value="ECO:0007669"/>
    <property type="project" value="TreeGrafter"/>
</dbReference>
<dbReference type="SMART" id="SM00862">
    <property type="entry name" value="Trans_reg_C"/>
    <property type="match status" value="1"/>
</dbReference>
<dbReference type="Gene3D" id="3.40.50.2300">
    <property type="match status" value="1"/>
</dbReference>
<evidence type="ECO:0000256" key="5">
    <source>
        <dbReference type="ARBA" id="ARBA00023125"/>
    </source>
</evidence>
<dbReference type="GO" id="GO:0005829">
    <property type="term" value="C:cytosol"/>
    <property type="evidence" value="ECO:0007669"/>
    <property type="project" value="TreeGrafter"/>
</dbReference>
<dbReference type="Gene3D" id="6.10.250.690">
    <property type="match status" value="1"/>
</dbReference>
<feature type="DNA-binding region" description="OmpR/PhoB-type" evidence="9">
    <location>
        <begin position="132"/>
        <end position="231"/>
    </location>
</feature>
<gene>
    <name evidence="12" type="ORF">AQPE_3209</name>
</gene>
<organism evidence="12 13">
    <name type="scientific">Aquipluma nitroreducens</name>
    <dbReference type="NCBI Taxonomy" id="2010828"/>
    <lineage>
        <taxon>Bacteria</taxon>
        <taxon>Pseudomonadati</taxon>
        <taxon>Bacteroidota</taxon>
        <taxon>Bacteroidia</taxon>
        <taxon>Marinilabiliales</taxon>
        <taxon>Prolixibacteraceae</taxon>
        <taxon>Aquipluma</taxon>
    </lineage>
</organism>
<keyword evidence="6" id="KW-0804">Transcription</keyword>
<dbReference type="SUPFAM" id="SSF52172">
    <property type="entry name" value="CheY-like"/>
    <property type="match status" value="1"/>
</dbReference>